<dbReference type="InterPro" id="IPR038573">
    <property type="entry name" value="BrnT_sf"/>
</dbReference>
<evidence type="ECO:0000313" key="2">
    <source>
        <dbReference type="Proteomes" id="UP000613160"/>
    </source>
</evidence>
<dbReference type="EMBL" id="BMJJ01000010">
    <property type="protein sequence ID" value="GGD32991.1"/>
    <property type="molecule type" value="Genomic_DNA"/>
</dbReference>
<comment type="caution">
    <text evidence="1">The sequence shown here is derived from an EMBL/GenBank/DDBJ whole genome shotgun (WGS) entry which is preliminary data.</text>
</comment>
<organism evidence="1 2">
    <name type="scientific">Aureimonas glaciei</name>
    <dbReference type="NCBI Taxonomy" id="1776957"/>
    <lineage>
        <taxon>Bacteria</taxon>
        <taxon>Pseudomonadati</taxon>
        <taxon>Pseudomonadota</taxon>
        <taxon>Alphaproteobacteria</taxon>
        <taxon>Hyphomicrobiales</taxon>
        <taxon>Aurantimonadaceae</taxon>
        <taxon>Aureimonas</taxon>
    </lineage>
</organism>
<dbReference type="RefSeq" id="WP_188854138.1">
    <property type="nucleotide sequence ID" value="NZ_BMJJ01000010.1"/>
</dbReference>
<proteinExistence type="predicted"/>
<gene>
    <name evidence="1" type="ORF">GCM10011335_39990</name>
</gene>
<evidence type="ECO:0000313" key="1">
    <source>
        <dbReference type="EMBL" id="GGD32991.1"/>
    </source>
</evidence>
<accession>A0A916Y7C8</accession>
<reference evidence="1" key="1">
    <citation type="journal article" date="2014" name="Int. J. Syst. Evol. Microbiol.">
        <title>Complete genome sequence of Corynebacterium casei LMG S-19264T (=DSM 44701T), isolated from a smear-ripened cheese.</title>
        <authorList>
            <consortium name="US DOE Joint Genome Institute (JGI-PGF)"/>
            <person name="Walter F."/>
            <person name="Albersmeier A."/>
            <person name="Kalinowski J."/>
            <person name="Ruckert C."/>
        </authorList>
    </citation>
    <scope>NUCLEOTIDE SEQUENCE</scope>
    <source>
        <strain evidence="1">CGMCC 1.15493</strain>
    </source>
</reference>
<dbReference type="Proteomes" id="UP000613160">
    <property type="component" value="Unassembled WGS sequence"/>
</dbReference>
<dbReference type="Pfam" id="PF04365">
    <property type="entry name" value="BrnT_toxin"/>
    <property type="match status" value="1"/>
</dbReference>
<reference evidence="1" key="2">
    <citation type="submission" date="2020-09" db="EMBL/GenBank/DDBJ databases">
        <authorList>
            <person name="Sun Q."/>
            <person name="Zhou Y."/>
        </authorList>
    </citation>
    <scope>NUCLEOTIDE SEQUENCE</scope>
    <source>
        <strain evidence="1">CGMCC 1.15493</strain>
    </source>
</reference>
<dbReference type="InterPro" id="IPR007460">
    <property type="entry name" value="BrnT_toxin"/>
</dbReference>
<evidence type="ECO:0008006" key="3">
    <source>
        <dbReference type="Google" id="ProtNLM"/>
    </source>
</evidence>
<keyword evidence="2" id="KW-1185">Reference proteome</keyword>
<dbReference type="AlphaFoldDB" id="A0A916Y7C8"/>
<protein>
    <recommendedName>
        <fullName evidence="3">BrnT family toxin</fullName>
    </recommendedName>
</protein>
<sequence length="103" mass="11978">MDVLAGFDWDAGNWPKCGKHGVSRAEIEALFGRQPYVLPDRTQSDETRYNAIGETDSGRCVFIVFAIRQDRIRPISARFMHEKERRNYERQKNLKAVPNPPER</sequence>
<name>A0A916Y7C8_9HYPH</name>
<dbReference type="Gene3D" id="3.10.450.530">
    <property type="entry name" value="Ribonuclease toxin, BrnT, of type II toxin-antitoxin system"/>
    <property type="match status" value="1"/>
</dbReference>